<dbReference type="PANTHER" id="PTHR35870:SF1">
    <property type="entry name" value="PROTEIN, PUTATIVE (AFU_ORTHOLOGUE AFUA_5G03330)-RELATED"/>
    <property type="match status" value="1"/>
</dbReference>
<dbReference type="Proteomes" id="UP000198287">
    <property type="component" value="Unassembled WGS sequence"/>
</dbReference>
<evidence type="ECO:0000313" key="2">
    <source>
        <dbReference type="EMBL" id="OXA61981.1"/>
    </source>
</evidence>
<dbReference type="AlphaFoldDB" id="A0A226EYT6"/>
<dbReference type="PANTHER" id="PTHR35870">
    <property type="entry name" value="PROTEIN, PUTATIVE (AFU_ORTHOLOGUE AFUA_5G03330)-RELATED"/>
    <property type="match status" value="1"/>
</dbReference>
<dbReference type="InterPro" id="IPR025337">
    <property type="entry name" value="Questin_oxidase-like"/>
</dbReference>
<sequence>MSCLTQPLCKVSIGGLELVKDLIKKAHHEFDIVYDVYLANHLPHGLYTILSLGGSLERIQEYYDHYVKRLEPLRPAKFQITNWESHIGDKTVYPEFLQFFDQEIKENGLEATFSQYFPKLMGFSLGAALHPLIHIGYGMEYTDPWVLAEGLSYACTYPLQGSSIILGIDQETQKPIKSATVLDLINQVGELDLPVLTDEIGNFHYKTEYLLKNCGETFRNLILSWELPLSNESLEIKLNELTEASILGAFATHPDKIDFFLVHGVTGNHAIRTVFRHLDEKHQRNLLRINLLGLLTDYVVQKRPQIDIDYVRKYHQKAKVEKENQEISWNNLITKAVERDEEHIAKVVRSVIFYMENVPVSERSRLFTDDFCKWCVFKAIDILKDTNDFIFH</sequence>
<reference evidence="2 3" key="1">
    <citation type="submission" date="2015-12" db="EMBL/GenBank/DDBJ databases">
        <title>The genome of Folsomia candida.</title>
        <authorList>
            <person name="Faddeeva A."/>
            <person name="Derks M.F."/>
            <person name="Anvar Y."/>
            <person name="Smit S."/>
            <person name="Van Straalen N."/>
            <person name="Roelofs D."/>
        </authorList>
    </citation>
    <scope>NUCLEOTIDE SEQUENCE [LARGE SCALE GENOMIC DNA]</scope>
    <source>
        <strain evidence="2 3">VU population</strain>
        <tissue evidence="2">Whole body</tissue>
    </source>
</reference>
<evidence type="ECO:0000256" key="1">
    <source>
        <dbReference type="ARBA" id="ARBA00023002"/>
    </source>
</evidence>
<organism evidence="2 3">
    <name type="scientific">Folsomia candida</name>
    <name type="common">Springtail</name>
    <dbReference type="NCBI Taxonomy" id="158441"/>
    <lineage>
        <taxon>Eukaryota</taxon>
        <taxon>Metazoa</taxon>
        <taxon>Ecdysozoa</taxon>
        <taxon>Arthropoda</taxon>
        <taxon>Hexapoda</taxon>
        <taxon>Collembola</taxon>
        <taxon>Entomobryomorpha</taxon>
        <taxon>Isotomoidea</taxon>
        <taxon>Isotomidae</taxon>
        <taxon>Proisotominae</taxon>
        <taxon>Folsomia</taxon>
    </lineage>
</organism>
<keyword evidence="1" id="KW-0560">Oxidoreductase</keyword>
<comment type="caution">
    <text evidence="2">The sequence shown here is derived from an EMBL/GenBank/DDBJ whole genome shotgun (WGS) entry which is preliminary data.</text>
</comment>
<proteinExistence type="predicted"/>
<dbReference type="EMBL" id="LNIX01000001">
    <property type="protein sequence ID" value="OXA61981.1"/>
    <property type="molecule type" value="Genomic_DNA"/>
</dbReference>
<evidence type="ECO:0000313" key="3">
    <source>
        <dbReference type="Proteomes" id="UP000198287"/>
    </source>
</evidence>
<dbReference type="OMA" id="NHWNAWK"/>
<dbReference type="GO" id="GO:0016491">
    <property type="term" value="F:oxidoreductase activity"/>
    <property type="evidence" value="ECO:0007669"/>
    <property type="project" value="UniProtKB-KW"/>
</dbReference>
<dbReference type="OrthoDB" id="10004862at2759"/>
<name>A0A226EYT6_FOLCA</name>
<dbReference type="Pfam" id="PF14027">
    <property type="entry name" value="Questin_oxidase"/>
    <property type="match status" value="1"/>
</dbReference>
<accession>A0A226EYT6</accession>
<gene>
    <name evidence="2" type="ORF">Fcan01_03363</name>
</gene>
<protein>
    <submittedName>
        <fullName evidence="2">Oxidoreductase AflY</fullName>
    </submittedName>
</protein>
<dbReference type="STRING" id="158441.A0A226EYT6"/>
<keyword evidence="3" id="KW-1185">Reference proteome</keyword>